<gene>
    <name evidence="1" type="ORF">RFI_20409</name>
</gene>
<name>X6MU29_RETFI</name>
<evidence type="ECO:0000313" key="1">
    <source>
        <dbReference type="EMBL" id="ETO16927.1"/>
    </source>
</evidence>
<proteinExistence type="predicted"/>
<reference evidence="1 2" key="1">
    <citation type="journal article" date="2013" name="Curr. Biol.">
        <title>The Genome of the Foraminiferan Reticulomyxa filosa.</title>
        <authorList>
            <person name="Glockner G."/>
            <person name="Hulsmann N."/>
            <person name="Schleicher M."/>
            <person name="Noegel A.A."/>
            <person name="Eichinger L."/>
            <person name="Gallinger C."/>
            <person name="Pawlowski J."/>
            <person name="Sierra R."/>
            <person name="Euteneuer U."/>
            <person name="Pillet L."/>
            <person name="Moustafa A."/>
            <person name="Platzer M."/>
            <person name="Groth M."/>
            <person name="Szafranski K."/>
            <person name="Schliwa M."/>
        </authorList>
    </citation>
    <scope>NUCLEOTIDE SEQUENCE [LARGE SCALE GENOMIC DNA]</scope>
</reference>
<evidence type="ECO:0000313" key="2">
    <source>
        <dbReference type="Proteomes" id="UP000023152"/>
    </source>
</evidence>
<keyword evidence="2" id="KW-1185">Reference proteome</keyword>
<dbReference type="EMBL" id="ASPP01017611">
    <property type="protein sequence ID" value="ETO16927.1"/>
    <property type="molecule type" value="Genomic_DNA"/>
</dbReference>
<sequence length="180" mass="21088">MGGRGKNFCIGGGYGTDDGKYFVEKNLLWRWRKRRIFMSCFALGGSGGIIELVSKQQLINCGSIQCRKWNKKWKCGMILIELQCQQNINNLAQTIGMITCDKELSLTLHLFNKKLKSKIFKNYTFVDRKKNYDWILFLHEEVNHIFNVSFQGQLSLHSTVLFFKRLIFQVNLQMFICVHF</sequence>
<accession>X6MU29</accession>
<dbReference type="Proteomes" id="UP000023152">
    <property type="component" value="Unassembled WGS sequence"/>
</dbReference>
<dbReference type="AlphaFoldDB" id="X6MU29"/>
<protein>
    <submittedName>
        <fullName evidence="1">Uncharacterized protein</fullName>
    </submittedName>
</protein>
<comment type="caution">
    <text evidence="1">The sequence shown here is derived from an EMBL/GenBank/DDBJ whole genome shotgun (WGS) entry which is preliminary data.</text>
</comment>
<organism evidence="1 2">
    <name type="scientific">Reticulomyxa filosa</name>
    <dbReference type="NCBI Taxonomy" id="46433"/>
    <lineage>
        <taxon>Eukaryota</taxon>
        <taxon>Sar</taxon>
        <taxon>Rhizaria</taxon>
        <taxon>Retaria</taxon>
        <taxon>Foraminifera</taxon>
        <taxon>Monothalamids</taxon>
        <taxon>Reticulomyxidae</taxon>
        <taxon>Reticulomyxa</taxon>
    </lineage>
</organism>